<dbReference type="Pfam" id="PF01431">
    <property type="entry name" value="Peptidase_M13"/>
    <property type="match status" value="1"/>
</dbReference>
<dbReference type="InterPro" id="IPR018497">
    <property type="entry name" value="Peptidase_M13_C"/>
</dbReference>
<evidence type="ECO:0000313" key="11">
    <source>
        <dbReference type="Proteomes" id="UP000318946"/>
    </source>
</evidence>
<dbReference type="Gene3D" id="1.10.1380.10">
    <property type="entry name" value="Neutral endopeptidase , domain2"/>
    <property type="match status" value="1"/>
</dbReference>
<dbReference type="GO" id="GO:0004222">
    <property type="term" value="F:metalloendopeptidase activity"/>
    <property type="evidence" value="ECO:0007669"/>
    <property type="project" value="InterPro"/>
</dbReference>
<keyword evidence="7" id="KW-0482">Metalloprotease</keyword>
<accession>A0A4Y1WUL4</accession>
<dbReference type="Proteomes" id="UP000318946">
    <property type="component" value="Chromosome"/>
</dbReference>
<dbReference type="GeneID" id="78341829"/>
<organism evidence="10 11">
    <name type="scientific">Alistipes communis</name>
    <dbReference type="NCBI Taxonomy" id="2585118"/>
    <lineage>
        <taxon>Bacteria</taxon>
        <taxon>Pseudomonadati</taxon>
        <taxon>Bacteroidota</taxon>
        <taxon>Bacteroidia</taxon>
        <taxon>Bacteroidales</taxon>
        <taxon>Rikenellaceae</taxon>
        <taxon>Alistipes</taxon>
    </lineage>
</organism>
<evidence type="ECO:0000256" key="4">
    <source>
        <dbReference type="ARBA" id="ARBA00022723"/>
    </source>
</evidence>
<evidence type="ECO:0000256" key="7">
    <source>
        <dbReference type="ARBA" id="ARBA00023049"/>
    </source>
</evidence>
<dbReference type="InterPro" id="IPR000718">
    <property type="entry name" value="Peptidase_M13"/>
</dbReference>
<evidence type="ECO:0000259" key="8">
    <source>
        <dbReference type="Pfam" id="PF01431"/>
    </source>
</evidence>
<dbReference type="InterPro" id="IPR024079">
    <property type="entry name" value="MetalloPept_cat_dom_sf"/>
</dbReference>
<dbReference type="PRINTS" id="PR00786">
    <property type="entry name" value="NEPRILYSIN"/>
</dbReference>
<dbReference type="InterPro" id="IPR008753">
    <property type="entry name" value="Peptidase_M13_N"/>
</dbReference>
<evidence type="ECO:0000256" key="3">
    <source>
        <dbReference type="ARBA" id="ARBA00022670"/>
    </source>
</evidence>
<dbReference type="RefSeq" id="WP_179952787.1">
    <property type="nucleotide sequence ID" value="NZ_AP019735.1"/>
</dbReference>
<dbReference type="PROSITE" id="PS51885">
    <property type="entry name" value="NEPRILYSIN"/>
    <property type="match status" value="1"/>
</dbReference>
<feature type="domain" description="Peptidase M13 C-terminal" evidence="8">
    <location>
        <begin position="470"/>
        <end position="674"/>
    </location>
</feature>
<evidence type="ECO:0000256" key="6">
    <source>
        <dbReference type="ARBA" id="ARBA00022833"/>
    </source>
</evidence>
<evidence type="ECO:0000313" key="10">
    <source>
        <dbReference type="EMBL" id="BBL03798.1"/>
    </source>
</evidence>
<evidence type="ECO:0000256" key="5">
    <source>
        <dbReference type="ARBA" id="ARBA00022801"/>
    </source>
</evidence>
<dbReference type="GO" id="GO:0005886">
    <property type="term" value="C:plasma membrane"/>
    <property type="evidence" value="ECO:0007669"/>
    <property type="project" value="TreeGrafter"/>
</dbReference>
<name>A0A4Y1WUL4_9BACT</name>
<dbReference type="Gene3D" id="3.40.390.10">
    <property type="entry name" value="Collagenase (Catalytic Domain)"/>
    <property type="match status" value="1"/>
</dbReference>
<proteinExistence type="inferred from homology"/>
<dbReference type="AlphaFoldDB" id="A0A4Y1WUL4"/>
<dbReference type="GO" id="GO:0046872">
    <property type="term" value="F:metal ion binding"/>
    <property type="evidence" value="ECO:0007669"/>
    <property type="project" value="UniProtKB-KW"/>
</dbReference>
<keyword evidence="5" id="KW-0378">Hydrolase</keyword>
<keyword evidence="3" id="KW-0645">Protease</keyword>
<comment type="cofactor">
    <cofactor evidence="1">
        <name>Zn(2+)</name>
        <dbReference type="ChEBI" id="CHEBI:29105"/>
    </cofactor>
</comment>
<feature type="domain" description="Peptidase M13 N-terminal" evidence="9">
    <location>
        <begin position="37"/>
        <end position="417"/>
    </location>
</feature>
<dbReference type="SUPFAM" id="SSF55486">
    <property type="entry name" value="Metalloproteases ('zincins'), catalytic domain"/>
    <property type="match status" value="1"/>
</dbReference>
<protein>
    <submittedName>
        <fullName evidence="10">Peptidase M13</fullName>
    </submittedName>
</protein>
<dbReference type="CDD" id="cd08662">
    <property type="entry name" value="M13"/>
    <property type="match status" value="1"/>
</dbReference>
<dbReference type="InterPro" id="IPR042089">
    <property type="entry name" value="Peptidase_M13_dom_2"/>
</dbReference>
<evidence type="ECO:0000256" key="1">
    <source>
        <dbReference type="ARBA" id="ARBA00001947"/>
    </source>
</evidence>
<evidence type="ECO:0000256" key="2">
    <source>
        <dbReference type="ARBA" id="ARBA00007357"/>
    </source>
</evidence>
<comment type="similarity">
    <text evidence="2">Belongs to the peptidase M13 family.</text>
</comment>
<sequence>MKKVILFATLACMMSCNDKTAKTPAIDPSNFDLSVAPNEGFYQYATGGWQAKNPLKPEFSRFGSFDVLRENNEVRINDLFQEMTKIEAAPGSVDQKISDLYKMGLDSVRLNKEGAEPVKADLAAIMQVEKGPTLTKALTEMMLDVGNPLFAFGVMADLMDSNTNAFYLEQSGLGMGNRDYYLEESNAALKKGYEELLAKLFVLSGTEEAEAKRAAADVVAFETELARASWSNVELRDIARSYNPMSVADLKKRYDAIDWEVLFDELGKVQVAGIDRAIVGQPSFFEGMNKLVKQTPIETLRYYLAAQYLTSAASYLSDDFYAASFDFFGRQMAGKEEQRPRWKRAMSIPNSVLGEAVGEMYVAKYFPAKDKERMLELVGNLQTALGEHIAALDWMSDATKAKAQEKLASFHVKIGYPDKWKDYSTLTIDPSESYWQNIKAASLWGTLDNLRKFGKPVDKDEWLMSPQTVNAYYNPTTNEICFPAAILQPPFYNPDADDAVNYGAIGVVIGHEMTHGFDDQGRNFDKDGNMNNWWTEEDAAAFKAKTDILVKQFDAIEVLPAKGDQPALFANGALCLGENIADQGGLRVAYTAYHNSLEGKEKPAPIDGFTPEQRFYLAYAQLWAQNIRDEEIARLTKLDVHSLGKWRVDATLRNLQDFYDAFSITDGAMYMPVEERVIIW</sequence>
<keyword evidence="4" id="KW-0479">Metal-binding</keyword>
<dbReference type="PANTHER" id="PTHR11733">
    <property type="entry name" value="ZINC METALLOPROTEASE FAMILY M13 NEPRILYSIN-RELATED"/>
    <property type="match status" value="1"/>
</dbReference>
<reference evidence="11" key="1">
    <citation type="submission" date="2019-06" db="EMBL/GenBank/DDBJ databases">
        <title>Alistipes onderdonkii subsp. vulgaris subsp. nov., Alistipes dispar sp. nov. and Alistipes communis sp. nov., isolated from human faeces, and creation of Alistipes onderdonkii subsp. onderdonkii subsp. nov.</title>
        <authorList>
            <person name="Sakamoto M."/>
            <person name="Ikeyama N."/>
            <person name="Ogata Y."/>
            <person name="Suda W."/>
            <person name="Iino T."/>
            <person name="Hattori M."/>
            <person name="Ohkuma M."/>
        </authorList>
    </citation>
    <scope>NUCLEOTIDE SEQUENCE [LARGE SCALE GENOMIC DNA]</scope>
    <source>
        <strain evidence="11">5CBH24</strain>
    </source>
</reference>
<gene>
    <name evidence="10" type="ORF">A5CBH24_11110</name>
</gene>
<dbReference type="KEGG" id="acou:A5CBH24_11110"/>
<dbReference type="EMBL" id="AP019735">
    <property type="protein sequence ID" value="BBL03798.1"/>
    <property type="molecule type" value="Genomic_DNA"/>
</dbReference>
<keyword evidence="11" id="KW-1185">Reference proteome</keyword>
<evidence type="ECO:0000259" key="9">
    <source>
        <dbReference type="Pfam" id="PF05649"/>
    </source>
</evidence>
<dbReference type="PANTHER" id="PTHR11733:SF167">
    <property type="entry name" value="FI17812P1-RELATED"/>
    <property type="match status" value="1"/>
</dbReference>
<dbReference type="GO" id="GO:0016485">
    <property type="term" value="P:protein processing"/>
    <property type="evidence" value="ECO:0007669"/>
    <property type="project" value="TreeGrafter"/>
</dbReference>
<dbReference type="Pfam" id="PF05649">
    <property type="entry name" value="Peptidase_M13_N"/>
    <property type="match status" value="1"/>
</dbReference>
<keyword evidence="6" id="KW-0862">Zinc</keyword>